<dbReference type="InterPro" id="IPR024072">
    <property type="entry name" value="DHFR-like_dom_sf"/>
</dbReference>
<keyword evidence="3" id="KW-1185">Reference proteome</keyword>
<evidence type="ECO:0000259" key="1">
    <source>
        <dbReference type="Pfam" id="PF01872"/>
    </source>
</evidence>
<dbReference type="GO" id="GO:0008703">
    <property type="term" value="F:5-amino-6-(5-phosphoribosylamino)uracil reductase activity"/>
    <property type="evidence" value="ECO:0007669"/>
    <property type="project" value="InterPro"/>
</dbReference>
<feature type="domain" description="Bacterial bifunctional deaminase-reductase C-terminal" evidence="1">
    <location>
        <begin position="2"/>
        <end position="182"/>
    </location>
</feature>
<gene>
    <name evidence="2" type="ORF">E1295_42255</name>
</gene>
<evidence type="ECO:0000313" key="2">
    <source>
        <dbReference type="EMBL" id="TDE28683.1"/>
    </source>
</evidence>
<organism evidence="2 3">
    <name type="scientific">Nonomuraea mesophila</name>
    <dbReference type="NCBI Taxonomy" id="2530382"/>
    <lineage>
        <taxon>Bacteria</taxon>
        <taxon>Bacillati</taxon>
        <taxon>Actinomycetota</taxon>
        <taxon>Actinomycetes</taxon>
        <taxon>Streptosporangiales</taxon>
        <taxon>Streptosporangiaceae</taxon>
        <taxon>Nonomuraea</taxon>
    </lineage>
</organism>
<dbReference type="Proteomes" id="UP000295136">
    <property type="component" value="Unassembled WGS sequence"/>
</dbReference>
<dbReference type="Pfam" id="PF01872">
    <property type="entry name" value="RibD_C"/>
    <property type="match status" value="1"/>
</dbReference>
<dbReference type="SUPFAM" id="SSF53597">
    <property type="entry name" value="Dihydrofolate reductase-like"/>
    <property type="match status" value="1"/>
</dbReference>
<sequence>MRKLTYYVATSIDGYIAGPGGEVDFYPVADDLAAWANARLPETVPAPIRALTGFDAPNQRFDTVLMGRGTYELGLKTGTTNPYPHMRQYVISNTIKSVDEPAIELVPGDPLGLVRRLKQEDGLDIWLCGGGNVAAQLLPEIDEMIIKCYPVVAGAGIPAFHGGFRPTTFTLTGTETFGNGTLVTTYTR</sequence>
<dbReference type="EMBL" id="SMLD01000204">
    <property type="protein sequence ID" value="TDE28683.1"/>
    <property type="molecule type" value="Genomic_DNA"/>
</dbReference>
<dbReference type="PANTHER" id="PTHR38011:SF11">
    <property type="entry name" value="2,5-DIAMINO-6-RIBOSYLAMINO-4(3H)-PYRIMIDINONE 5'-PHOSPHATE REDUCTASE"/>
    <property type="match status" value="1"/>
</dbReference>
<proteinExistence type="predicted"/>
<name>A0A4R5E9X0_9ACTN</name>
<accession>A0A4R5E9X0</accession>
<dbReference type="GO" id="GO:0009231">
    <property type="term" value="P:riboflavin biosynthetic process"/>
    <property type="evidence" value="ECO:0007669"/>
    <property type="project" value="InterPro"/>
</dbReference>
<dbReference type="RefSeq" id="WP_132640013.1">
    <property type="nucleotide sequence ID" value="NZ_SMLD01000204.1"/>
</dbReference>
<dbReference type="PANTHER" id="PTHR38011">
    <property type="entry name" value="DIHYDROFOLATE REDUCTASE FAMILY PROTEIN (AFU_ORTHOLOGUE AFUA_8G06820)"/>
    <property type="match status" value="1"/>
</dbReference>
<dbReference type="InterPro" id="IPR050765">
    <property type="entry name" value="Riboflavin_Biosynth_HTPR"/>
</dbReference>
<comment type="caution">
    <text evidence="2">The sequence shown here is derived from an EMBL/GenBank/DDBJ whole genome shotgun (WGS) entry which is preliminary data.</text>
</comment>
<evidence type="ECO:0000313" key="3">
    <source>
        <dbReference type="Proteomes" id="UP000295136"/>
    </source>
</evidence>
<reference evidence="2 3" key="1">
    <citation type="submission" date="2019-03" db="EMBL/GenBank/DDBJ databases">
        <title>Draft genome sequences of novel Actinobacteria.</title>
        <authorList>
            <person name="Sahin N."/>
            <person name="Ay H."/>
            <person name="Saygin H."/>
        </authorList>
    </citation>
    <scope>NUCLEOTIDE SEQUENCE [LARGE SCALE GENOMIC DNA]</scope>
    <source>
        <strain evidence="2 3">6K102</strain>
    </source>
</reference>
<dbReference type="Gene3D" id="3.40.430.10">
    <property type="entry name" value="Dihydrofolate Reductase, subunit A"/>
    <property type="match status" value="1"/>
</dbReference>
<protein>
    <submittedName>
        <fullName evidence="2">Dihydrofolate reductase</fullName>
    </submittedName>
</protein>
<dbReference type="AlphaFoldDB" id="A0A4R5E9X0"/>
<dbReference type="InterPro" id="IPR002734">
    <property type="entry name" value="RibDG_C"/>
</dbReference>